<gene>
    <name evidence="4" type="primary">bioY</name>
    <name evidence="4" type="ORF">Poly30_09170</name>
</gene>
<protein>
    <recommendedName>
        <fullName evidence="2">Biotin transporter</fullName>
    </recommendedName>
</protein>
<proteinExistence type="inferred from homology"/>
<evidence type="ECO:0000256" key="1">
    <source>
        <dbReference type="ARBA" id="ARBA00010692"/>
    </source>
</evidence>
<dbReference type="EMBL" id="CP036434">
    <property type="protein sequence ID" value="QDV05420.1"/>
    <property type="molecule type" value="Genomic_DNA"/>
</dbReference>
<reference evidence="4 5" key="1">
    <citation type="submission" date="2019-02" db="EMBL/GenBank/DDBJ databases">
        <title>Deep-cultivation of Planctomycetes and their phenomic and genomic characterization uncovers novel biology.</title>
        <authorList>
            <person name="Wiegand S."/>
            <person name="Jogler M."/>
            <person name="Boedeker C."/>
            <person name="Pinto D."/>
            <person name="Vollmers J."/>
            <person name="Rivas-Marin E."/>
            <person name="Kohn T."/>
            <person name="Peeters S.H."/>
            <person name="Heuer A."/>
            <person name="Rast P."/>
            <person name="Oberbeckmann S."/>
            <person name="Bunk B."/>
            <person name="Jeske O."/>
            <person name="Meyerdierks A."/>
            <person name="Storesund J.E."/>
            <person name="Kallscheuer N."/>
            <person name="Luecker S."/>
            <person name="Lage O.M."/>
            <person name="Pohl T."/>
            <person name="Merkel B.J."/>
            <person name="Hornburger P."/>
            <person name="Mueller R.-W."/>
            <person name="Bruemmer F."/>
            <person name="Labrenz M."/>
            <person name="Spormann A.M."/>
            <person name="Op den Camp H."/>
            <person name="Overmann J."/>
            <person name="Amann R."/>
            <person name="Jetten M.S.M."/>
            <person name="Mascher T."/>
            <person name="Medema M.H."/>
            <person name="Devos D.P."/>
            <person name="Kaster A.-K."/>
            <person name="Ovreas L."/>
            <person name="Rohde M."/>
            <person name="Galperin M.Y."/>
            <person name="Jogler C."/>
        </authorList>
    </citation>
    <scope>NUCLEOTIDE SEQUENCE [LARGE SCALE GENOMIC DNA]</scope>
    <source>
        <strain evidence="4 5">Poly30</strain>
    </source>
</reference>
<dbReference type="Proteomes" id="UP000320390">
    <property type="component" value="Chromosome"/>
</dbReference>
<dbReference type="Gene3D" id="1.10.1760.20">
    <property type="match status" value="1"/>
</dbReference>
<comment type="subcellular location">
    <subcellularLocation>
        <location evidence="2">Cell membrane</location>
        <topology evidence="2">Multi-pass membrane protein</topology>
    </subcellularLocation>
</comment>
<evidence type="ECO:0000313" key="5">
    <source>
        <dbReference type="Proteomes" id="UP000320390"/>
    </source>
</evidence>
<accession>A0A518EMV9</accession>
<dbReference type="RefSeq" id="WP_419190947.1">
    <property type="nucleotide sequence ID" value="NZ_CP036434.1"/>
</dbReference>
<keyword evidence="5" id="KW-1185">Reference proteome</keyword>
<feature type="transmembrane region" description="Helical" evidence="3">
    <location>
        <begin position="157"/>
        <end position="177"/>
    </location>
</feature>
<evidence type="ECO:0000313" key="4">
    <source>
        <dbReference type="EMBL" id="QDV05420.1"/>
    </source>
</evidence>
<dbReference type="AlphaFoldDB" id="A0A518EMV9"/>
<keyword evidence="2 3" id="KW-0472">Membrane</keyword>
<feature type="transmembrane region" description="Helical" evidence="3">
    <location>
        <begin position="50"/>
        <end position="79"/>
    </location>
</feature>
<evidence type="ECO:0000256" key="3">
    <source>
        <dbReference type="SAM" id="Phobius"/>
    </source>
</evidence>
<dbReference type="PANTHER" id="PTHR34295:SF1">
    <property type="entry name" value="BIOTIN TRANSPORTER BIOY"/>
    <property type="match status" value="1"/>
</dbReference>
<sequence>MASNSLGRSRERGSNPAWAAIWILVGAISIALGARVNVSLEPVPMTLQTLAVLAVGGLLGARIGAGAAAAYLALVLLGAPILSNGDAAPGRAFLELKTAGYVVGFVPAAFLSGFAGRGVLFSLMVMATAHALILALGAAWLARFVGLSAAIEYGVTPFLWGALIKTVVAAALTEHFAQRKTP</sequence>
<evidence type="ECO:0000256" key="2">
    <source>
        <dbReference type="PIRNR" id="PIRNR016661"/>
    </source>
</evidence>
<organism evidence="4 5">
    <name type="scientific">Saltatorellus ferox</name>
    <dbReference type="NCBI Taxonomy" id="2528018"/>
    <lineage>
        <taxon>Bacteria</taxon>
        <taxon>Pseudomonadati</taxon>
        <taxon>Planctomycetota</taxon>
        <taxon>Planctomycetia</taxon>
        <taxon>Planctomycetia incertae sedis</taxon>
        <taxon>Saltatorellus</taxon>
    </lineage>
</organism>
<keyword evidence="2" id="KW-1003">Cell membrane</keyword>
<dbReference type="Pfam" id="PF02632">
    <property type="entry name" value="BioY"/>
    <property type="match status" value="1"/>
</dbReference>
<name>A0A518EMV9_9BACT</name>
<dbReference type="GO" id="GO:0005886">
    <property type="term" value="C:plasma membrane"/>
    <property type="evidence" value="ECO:0007669"/>
    <property type="project" value="UniProtKB-SubCell"/>
</dbReference>
<dbReference type="InterPro" id="IPR003784">
    <property type="entry name" value="BioY"/>
</dbReference>
<feature type="transmembrane region" description="Helical" evidence="3">
    <location>
        <begin position="99"/>
        <end position="120"/>
    </location>
</feature>
<keyword evidence="3" id="KW-1133">Transmembrane helix</keyword>
<dbReference type="GO" id="GO:0015225">
    <property type="term" value="F:biotin transmembrane transporter activity"/>
    <property type="evidence" value="ECO:0007669"/>
    <property type="project" value="UniProtKB-UniRule"/>
</dbReference>
<dbReference type="PIRSF" id="PIRSF016661">
    <property type="entry name" value="BioY"/>
    <property type="match status" value="1"/>
</dbReference>
<comment type="similarity">
    <text evidence="1 2">Belongs to the BioY family.</text>
</comment>
<keyword evidence="2" id="KW-0813">Transport</keyword>
<keyword evidence="3" id="KW-0812">Transmembrane</keyword>
<dbReference type="PANTHER" id="PTHR34295">
    <property type="entry name" value="BIOTIN TRANSPORTER BIOY"/>
    <property type="match status" value="1"/>
</dbReference>
<feature type="transmembrane region" description="Helical" evidence="3">
    <location>
        <begin position="20"/>
        <end position="38"/>
    </location>
</feature>